<comment type="caution">
    <text evidence="3">The sequence shown here is derived from an EMBL/GenBank/DDBJ whole genome shotgun (WGS) entry which is preliminary data.</text>
</comment>
<dbReference type="Gene3D" id="1.25.50.20">
    <property type="match status" value="3"/>
</dbReference>
<dbReference type="PANTHER" id="PTHR11533:SF290">
    <property type="entry name" value="AMINOPEPTIDASE"/>
    <property type="match status" value="1"/>
</dbReference>
<proteinExistence type="inferred from homology"/>
<evidence type="ECO:0000313" key="4">
    <source>
        <dbReference type="Proteomes" id="UP000826195"/>
    </source>
</evidence>
<evidence type="ECO:0000313" key="3">
    <source>
        <dbReference type="EMBL" id="KAH0549495.1"/>
    </source>
</evidence>
<dbReference type="GO" id="GO:0005737">
    <property type="term" value="C:cytoplasm"/>
    <property type="evidence" value="ECO:0007669"/>
    <property type="project" value="TreeGrafter"/>
</dbReference>
<dbReference type="Gene3D" id="3.60.10.10">
    <property type="entry name" value="Endonuclease/exonuclease/phosphatase"/>
    <property type="match status" value="1"/>
</dbReference>
<dbReference type="PANTHER" id="PTHR11533">
    <property type="entry name" value="PROTEASE M1 ZINC METALLOPROTEASE"/>
    <property type="match status" value="1"/>
</dbReference>
<dbReference type="GO" id="GO:0016020">
    <property type="term" value="C:membrane"/>
    <property type="evidence" value="ECO:0007669"/>
    <property type="project" value="TreeGrafter"/>
</dbReference>
<feature type="domain" description="ERAP1-like C-terminal" evidence="2">
    <location>
        <begin position="579"/>
        <end position="679"/>
    </location>
</feature>
<dbReference type="GO" id="GO:0008270">
    <property type="term" value="F:zinc ion binding"/>
    <property type="evidence" value="ECO:0007669"/>
    <property type="project" value="TreeGrafter"/>
</dbReference>
<dbReference type="Pfam" id="PF11838">
    <property type="entry name" value="ERAP1_C"/>
    <property type="match status" value="2"/>
</dbReference>
<dbReference type="InterPro" id="IPR024571">
    <property type="entry name" value="ERAP1-like_C_dom"/>
</dbReference>
<feature type="domain" description="ERAP1-like C-terminal" evidence="2">
    <location>
        <begin position="257"/>
        <end position="479"/>
    </location>
</feature>
<organism evidence="3 4">
    <name type="scientific">Cotesia glomerata</name>
    <name type="common">Lepidopteran parasitic wasp</name>
    <name type="synonym">Apanteles glomeratus</name>
    <dbReference type="NCBI Taxonomy" id="32391"/>
    <lineage>
        <taxon>Eukaryota</taxon>
        <taxon>Metazoa</taxon>
        <taxon>Ecdysozoa</taxon>
        <taxon>Arthropoda</taxon>
        <taxon>Hexapoda</taxon>
        <taxon>Insecta</taxon>
        <taxon>Pterygota</taxon>
        <taxon>Neoptera</taxon>
        <taxon>Endopterygota</taxon>
        <taxon>Hymenoptera</taxon>
        <taxon>Apocrita</taxon>
        <taxon>Ichneumonoidea</taxon>
        <taxon>Braconidae</taxon>
        <taxon>Microgastrinae</taxon>
        <taxon>Cotesia</taxon>
    </lineage>
</organism>
<dbReference type="InterPro" id="IPR036691">
    <property type="entry name" value="Endo/exonu/phosph_ase_sf"/>
</dbReference>
<dbReference type="Proteomes" id="UP000826195">
    <property type="component" value="Unassembled WGS sequence"/>
</dbReference>
<dbReference type="Gene3D" id="2.60.40.1910">
    <property type="match status" value="2"/>
</dbReference>
<dbReference type="GO" id="GO:0070006">
    <property type="term" value="F:metalloaminopeptidase activity"/>
    <property type="evidence" value="ECO:0007669"/>
    <property type="project" value="TreeGrafter"/>
</dbReference>
<dbReference type="GO" id="GO:0006508">
    <property type="term" value="P:proteolysis"/>
    <property type="evidence" value="ECO:0007669"/>
    <property type="project" value="TreeGrafter"/>
</dbReference>
<evidence type="ECO:0000259" key="2">
    <source>
        <dbReference type="Pfam" id="PF11838"/>
    </source>
</evidence>
<dbReference type="GO" id="GO:0005615">
    <property type="term" value="C:extracellular space"/>
    <property type="evidence" value="ECO:0007669"/>
    <property type="project" value="TreeGrafter"/>
</dbReference>
<comment type="similarity">
    <text evidence="1">Belongs to the peptidase M1 family.</text>
</comment>
<protein>
    <recommendedName>
        <fullName evidence="2">ERAP1-like C-terminal domain-containing protein</fullName>
    </recommendedName>
</protein>
<dbReference type="GO" id="GO:0043171">
    <property type="term" value="P:peptide catabolic process"/>
    <property type="evidence" value="ECO:0007669"/>
    <property type="project" value="TreeGrafter"/>
</dbReference>
<accession>A0AAV7IAY5</accession>
<name>A0AAV7IAY5_COTGL</name>
<reference evidence="3 4" key="1">
    <citation type="journal article" date="2021" name="J. Hered.">
        <title>A chromosome-level genome assembly of the parasitoid wasp, Cotesia glomerata (Hymenoptera: Braconidae).</title>
        <authorList>
            <person name="Pinto B.J."/>
            <person name="Weis J.J."/>
            <person name="Gamble T."/>
            <person name="Ode P.J."/>
            <person name="Paul R."/>
            <person name="Zaspel J.M."/>
        </authorList>
    </citation>
    <scope>NUCLEOTIDE SEQUENCE [LARGE SCALE GENOMIC DNA]</scope>
    <source>
        <strain evidence="3">CgM1</strain>
    </source>
</reference>
<sequence>MHFINVRTPSNTPGEITFIGKSNSIIDFVIANIQSLELIIDLEVLHYENDSDHLPLFLQIYSPIIDDTTTIPNNSESPGKTIFTWSFDQKDVYKAHLRNSTRTCADFAHHSVTELSQNLQKAIKHTAILSGLSREVKPARFVKKTQPCGPKDTMISQLRDEIMNAAGDKKEPIENILDSWCEFISVPTLAVTHDYDASKAVVTEPRFFPGLKSHRYWFPLNWANEQELDFEDTSVSQWFDGGLMKTEIPVTVPADRWIIVNKQHFGTYRVTYDEKNWKMIVKYLNSDNYSKIHIFNRIQLINDAFTIADWGFLDYSIPFELAKYLSRETEFAPWTAFLHYIEQLYSESPLRVSPYCDNFKKYVLVVTDELEKRILLADEANDDFTTRLLRISLVSVRCIFGSSASDMKDVILKSGIRFADEDTRDKLWDRYQLNLQSPENKKIDMDRMERWQTNKEENILNALSCTPNFELLKKFIMWVPEKVFADIIPRFCSFPTLTVTRNYEANKAVVTQARFLHDPESNWRYWVPLNWANEQELDFEDNSVTQWYDGDFMKTEIPVTVSVDQWIIVNKQHFDWRFLDYSVPFELAKYLSRETEFAPWTAFLHYIEQLYNESPLRGSPYFDNFKKYVLEVTDELEKHILLTEEANDDFTTRLLRISLVSLRCIFGSSACGNYALTKLKN</sequence>
<dbReference type="InterPro" id="IPR050344">
    <property type="entry name" value="Peptidase_M1_aminopeptidases"/>
</dbReference>
<dbReference type="SUPFAM" id="SSF56219">
    <property type="entry name" value="DNase I-like"/>
    <property type="match status" value="1"/>
</dbReference>
<dbReference type="AlphaFoldDB" id="A0AAV7IAY5"/>
<evidence type="ECO:0000256" key="1">
    <source>
        <dbReference type="ARBA" id="ARBA00010136"/>
    </source>
</evidence>
<gene>
    <name evidence="3" type="ORF">KQX54_009746</name>
</gene>
<dbReference type="EMBL" id="JAHXZJ010001864">
    <property type="protein sequence ID" value="KAH0549495.1"/>
    <property type="molecule type" value="Genomic_DNA"/>
</dbReference>
<dbReference type="GO" id="GO:0042277">
    <property type="term" value="F:peptide binding"/>
    <property type="evidence" value="ECO:0007669"/>
    <property type="project" value="TreeGrafter"/>
</dbReference>
<keyword evidence="4" id="KW-1185">Reference proteome</keyword>